<evidence type="ECO:0000256" key="1">
    <source>
        <dbReference type="SAM" id="MobiDB-lite"/>
    </source>
</evidence>
<dbReference type="Proteomes" id="UP001465331">
    <property type="component" value="Unassembled WGS sequence"/>
</dbReference>
<reference evidence="4 5" key="1">
    <citation type="submission" date="2024-06" db="EMBL/GenBank/DDBJ databases">
        <authorList>
            <person name="Li Z."/>
            <person name="Jiang Y."/>
        </authorList>
    </citation>
    <scope>NUCLEOTIDE SEQUENCE [LARGE SCALE GENOMIC DNA]</scope>
    <source>
        <strain evidence="4 5">HSW-8</strain>
    </source>
</reference>
<feature type="compositionally biased region" description="Low complexity" evidence="1">
    <location>
        <begin position="17"/>
        <end position="30"/>
    </location>
</feature>
<dbReference type="RefSeq" id="WP_352888551.1">
    <property type="nucleotide sequence ID" value="NZ_JBEPIJ010000006.1"/>
</dbReference>
<keyword evidence="2" id="KW-0472">Membrane</keyword>
<evidence type="ECO:0000313" key="5">
    <source>
        <dbReference type="Proteomes" id="UP001465331"/>
    </source>
</evidence>
<feature type="transmembrane region" description="Helical" evidence="2">
    <location>
        <begin position="38"/>
        <end position="58"/>
    </location>
</feature>
<proteinExistence type="predicted"/>
<feature type="region of interest" description="Disordered" evidence="1">
    <location>
        <begin position="11"/>
        <end position="33"/>
    </location>
</feature>
<feature type="domain" description="Type II secretion system protein GspB C-terminal" evidence="3">
    <location>
        <begin position="190"/>
        <end position="240"/>
    </location>
</feature>
<keyword evidence="2" id="KW-0812">Transmembrane</keyword>
<gene>
    <name evidence="4" type="ORF">ABSH63_06875</name>
</gene>
<evidence type="ECO:0000313" key="4">
    <source>
        <dbReference type="EMBL" id="MES0873724.1"/>
    </source>
</evidence>
<keyword evidence="5" id="KW-1185">Reference proteome</keyword>
<keyword evidence="2" id="KW-1133">Transmembrane helix</keyword>
<evidence type="ECO:0000259" key="3">
    <source>
        <dbReference type="Pfam" id="PF16537"/>
    </source>
</evidence>
<name>A0ABV2A995_9GAMM</name>
<dbReference type="Pfam" id="PF16537">
    <property type="entry name" value="T2SSB"/>
    <property type="match status" value="1"/>
</dbReference>
<organism evidence="4 5">
    <name type="scientific">Sinimarinibacterium thermocellulolyticum</name>
    <dbReference type="NCBI Taxonomy" id="3170016"/>
    <lineage>
        <taxon>Bacteria</taxon>
        <taxon>Pseudomonadati</taxon>
        <taxon>Pseudomonadota</taxon>
        <taxon>Gammaproteobacteria</taxon>
        <taxon>Nevskiales</taxon>
        <taxon>Nevskiaceae</taxon>
        <taxon>Sinimarinibacterium</taxon>
    </lineage>
</organism>
<protein>
    <submittedName>
        <fullName evidence="4">General secretion pathway protein GspB</fullName>
    </submittedName>
</protein>
<feature type="compositionally biased region" description="Low complexity" evidence="1">
    <location>
        <begin position="65"/>
        <end position="81"/>
    </location>
</feature>
<accession>A0ABV2A995</accession>
<sequence length="246" mass="25836">MSYILDALRRAERERSTAAPQPQGAATAPATPRPRPTILVLAATTLFLAGVGVAALLLRPPPAPLAATPTSATSTDAAPPTERAASPAEEPLTGQPLLGEIEALGVYETLDDVTPVFQGSPTRAGNTPLTDGPTPVATLVHDSTPASATQTTPPTSQPMTTTGAPGDARRAQRLDALPTEVQSRFASPLIQVHVFDADPARRWIMVDSRRVGEGGQLDGGLRIAEIVADGVIFEFEGQRVYWPLNR</sequence>
<feature type="region of interest" description="Disordered" evidence="1">
    <location>
        <begin position="144"/>
        <end position="167"/>
    </location>
</feature>
<comment type="caution">
    <text evidence="4">The sequence shown here is derived from an EMBL/GenBank/DDBJ whole genome shotgun (WGS) entry which is preliminary data.</text>
</comment>
<dbReference type="EMBL" id="JBEPIJ010000006">
    <property type="protein sequence ID" value="MES0873724.1"/>
    <property type="molecule type" value="Genomic_DNA"/>
</dbReference>
<dbReference type="InterPro" id="IPR032389">
    <property type="entry name" value="GspB_C"/>
</dbReference>
<feature type="compositionally biased region" description="Low complexity" evidence="1">
    <location>
        <begin position="144"/>
        <end position="162"/>
    </location>
</feature>
<evidence type="ECO:0000256" key="2">
    <source>
        <dbReference type="SAM" id="Phobius"/>
    </source>
</evidence>
<feature type="region of interest" description="Disordered" evidence="1">
    <location>
        <begin position="65"/>
        <end position="93"/>
    </location>
</feature>